<dbReference type="Gene3D" id="3.40.630.30">
    <property type="match status" value="1"/>
</dbReference>
<dbReference type="AlphaFoldDB" id="A0A2R8AAT2"/>
<protein>
    <recommendedName>
        <fullName evidence="3">N-acetyltransferase domain-containing protein</fullName>
    </recommendedName>
</protein>
<name>A0A2R8AAT2_9RHOB</name>
<organism evidence="1 2">
    <name type="scientific">Pontivivens insulae</name>
    <dbReference type="NCBI Taxonomy" id="1639689"/>
    <lineage>
        <taxon>Bacteria</taxon>
        <taxon>Pseudomonadati</taxon>
        <taxon>Pseudomonadota</taxon>
        <taxon>Alphaproteobacteria</taxon>
        <taxon>Rhodobacterales</taxon>
        <taxon>Paracoccaceae</taxon>
        <taxon>Pontivivens</taxon>
    </lineage>
</organism>
<evidence type="ECO:0000313" key="1">
    <source>
        <dbReference type="EMBL" id="SPF29195.1"/>
    </source>
</evidence>
<gene>
    <name evidence="1" type="ORF">POI8812_01502</name>
</gene>
<dbReference type="InterPro" id="IPR016181">
    <property type="entry name" value="Acyl_CoA_acyltransferase"/>
</dbReference>
<dbReference type="RefSeq" id="WP_108781913.1">
    <property type="nucleotide sequence ID" value="NZ_OMKW01000002.1"/>
</dbReference>
<dbReference type="EMBL" id="OMKW01000002">
    <property type="protein sequence ID" value="SPF29195.1"/>
    <property type="molecule type" value="Genomic_DNA"/>
</dbReference>
<dbReference type="SUPFAM" id="SSF55729">
    <property type="entry name" value="Acyl-CoA N-acyltransferases (Nat)"/>
    <property type="match status" value="1"/>
</dbReference>
<reference evidence="1 2" key="1">
    <citation type="submission" date="2018-03" db="EMBL/GenBank/DDBJ databases">
        <authorList>
            <person name="Keele B.F."/>
        </authorList>
    </citation>
    <scope>NUCLEOTIDE SEQUENCE [LARGE SCALE GENOMIC DNA]</scope>
    <source>
        <strain evidence="1 2">CeCT 8812</strain>
    </source>
</reference>
<dbReference type="Proteomes" id="UP000244932">
    <property type="component" value="Unassembled WGS sequence"/>
</dbReference>
<evidence type="ECO:0000313" key="2">
    <source>
        <dbReference type="Proteomes" id="UP000244932"/>
    </source>
</evidence>
<accession>A0A2R8AAT2</accession>
<dbReference type="OrthoDB" id="7161641at2"/>
<proteinExistence type="predicted"/>
<keyword evidence="2" id="KW-1185">Reference proteome</keyword>
<evidence type="ECO:0008006" key="3">
    <source>
        <dbReference type="Google" id="ProtNLM"/>
    </source>
</evidence>
<sequence>MPKSLSFPTPEAVPEEYVAPRFCLRPLRETDVEADYAAVMSSRAFLRQWEQSGWPADDFTLEDNRADLIRHEREHRAGEAYTFTVLDPTRQECLGCVYIYPPDYRTFTRSRITALSDHRWADGMAIFLWVRTDMFFIDLDRTLLEALRSWLPSWGVETMYFVTSAGLKRQVDIFNQAGLRPLFEIDDPKLAGSSVAFG</sequence>